<evidence type="ECO:0000256" key="2">
    <source>
        <dbReference type="SAM" id="Phobius"/>
    </source>
</evidence>
<accession>A0A8K0R9G7</accession>
<keyword evidence="2" id="KW-1133">Transmembrane helix</keyword>
<feature type="transmembrane region" description="Helical" evidence="2">
    <location>
        <begin position="6"/>
        <end position="24"/>
    </location>
</feature>
<dbReference type="EMBL" id="JAGMVJ010000006">
    <property type="protein sequence ID" value="KAH7089789.1"/>
    <property type="molecule type" value="Genomic_DNA"/>
</dbReference>
<dbReference type="Proteomes" id="UP000813461">
    <property type="component" value="Unassembled WGS sequence"/>
</dbReference>
<keyword evidence="4" id="KW-1185">Reference proteome</keyword>
<keyword evidence="2" id="KW-0812">Transmembrane</keyword>
<dbReference type="AlphaFoldDB" id="A0A8K0R9G7"/>
<reference evidence="3" key="1">
    <citation type="journal article" date="2021" name="Nat. Commun.">
        <title>Genetic determinants of endophytism in the Arabidopsis root mycobiome.</title>
        <authorList>
            <person name="Mesny F."/>
            <person name="Miyauchi S."/>
            <person name="Thiergart T."/>
            <person name="Pickel B."/>
            <person name="Atanasova L."/>
            <person name="Karlsson M."/>
            <person name="Huettel B."/>
            <person name="Barry K.W."/>
            <person name="Haridas S."/>
            <person name="Chen C."/>
            <person name="Bauer D."/>
            <person name="Andreopoulos W."/>
            <person name="Pangilinan J."/>
            <person name="LaButti K."/>
            <person name="Riley R."/>
            <person name="Lipzen A."/>
            <person name="Clum A."/>
            <person name="Drula E."/>
            <person name="Henrissat B."/>
            <person name="Kohler A."/>
            <person name="Grigoriev I.V."/>
            <person name="Martin F.M."/>
            <person name="Hacquard S."/>
        </authorList>
    </citation>
    <scope>NUCLEOTIDE SEQUENCE</scope>
    <source>
        <strain evidence="3">MPI-SDFR-AT-0120</strain>
    </source>
</reference>
<feature type="compositionally biased region" description="Low complexity" evidence="1">
    <location>
        <begin position="551"/>
        <end position="574"/>
    </location>
</feature>
<keyword evidence="2" id="KW-0472">Membrane</keyword>
<name>A0A8K0R9G7_9PLEO</name>
<evidence type="ECO:0000256" key="1">
    <source>
        <dbReference type="SAM" id="MobiDB-lite"/>
    </source>
</evidence>
<comment type="caution">
    <text evidence="3">The sequence shown here is derived from an EMBL/GenBank/DDBJ whole genome shotgun (WGS) entry which is preliminary data.</text>
</comment>
<feature type="region of interest" description="Disordered" evidence="1">
    <location>
        <begin position="139"/>
        <end position="164"/>
    </location>
</feature>
<proteinExistence type="predicted"/>
<sequence>MQTKEIIVVSIILGLSFLSAMALVTRILMHKHVKATTEDVQVADSNNEDQHQLAHISSAWKRLFASKSNPVRGRWVPTLSGMIKAGDEGLFPSALFANLHNQPGELSLQRLYEAFAEELRSRPMPERSTYPTEISRFLSSTKPVSDAPKRAQSMSFKGTSKGRANATLKHRKSLDLSAVEKGLVRSISIKKPAPTLVPMRSGLLNTTAEKPSRSAWMKEGQIAASRYGSLAITVTSAELAALSIMMGSPLIVDEKREYISAKRGALNISMSTSVTEDGKHQITLRQHKRSIAHLPAKGSGFSPLFAKHLAAGSLPFSQDKKTFHSILISTHTLKAVQSGSPLYLHDSSFKTPQTRFLNSLPSSRDLVFHIASSTTQSSSNTLLDAISALPFSGGLVPLTTTPVIKTVSFIAFAGLPPARLLQRLEALVDKVNMQAPYLSTFGPLHEHQYGAILLRERERLGRLAMDPSTPDSLADKAARVQRYVTLLERLMALVPDLKPNDVLAAVHEATKVELERAYADAVLAYHVNSSRSSSVVDSHGCPNSDARSKRLSTSSPSRSDRGSATSTATPGSSAFPVENLGKQVEQILKAELPFSVKQIASVARLVLAAWTLSVGNVAWEEGEEGFRVLDLEAWKGRGDCVLC</sequence>
<gene>
    <name evidence="3" type="ORF">FB567DRAFT_521557</name>
</gene>
<feature type="region of interest" description="Disordered" evidence="1">
    <location>
        <begin position="532"/>
        <end position="576"/>
    </location>
</feature>
<evidence type="ECO:0000313" key="4">
    <source>
        <dbReference type="Proteomes" id="UP000813461"/>
    </source>
</evidence>
<protein>
    <submittedName>
        <fullName evidence="3">Uncharacterized protein</fullName>
    </submittedName>
</protein>
<dbReference type="OrthoDB" id="5245206at2759"/>
<organism evidence="3 4">
    <name type="scientific">Paraphoma chrysanthemicola</name>
    <dbReference type="NCBI Taxonomy" id="798071"/>
    <lineage>
        <taxon>Eukaryota</taxon>
        <taxon>Fungi</taxon>
        <taxon>Dikarya</taxon>
        <taxon>Ascomycota</taxon>
        <taxon>Pezizomycotina</taxon>
        <taxon>Dothideomycetes</taxon>
        <taxon>Pleosporomycetidae</taxon>
        <taxon>Pleosporales</taxon>
        <taxon>Pleosporineae</taxon>
        <taxon>Phaeosphaeriaceae</taxon>
        <taxon>Paraphoma</taxon>
    </lineage>
</organism>
<evidence type="ECO:0000313" key="3">
    <source>
        <dbReference type="EMBL" id="KAH7089789.1"/>
    </source>
</evidence>